<evidence type="ECO:0000256" key="6">
    <source>
        <dbReference type="SAM" id="Phobius"/>
    </source>
</evidence>
<feature type="transmembrane region" description="Helical" evidence="6">
    <location>
        <begin position="336"/>
        <end position="358"/>
    </location>
</feature>
<evidence type="ECO:0000256" key="1">
    <source>
        <dbReference type="ARBA" id="ARBA00004141"/>
    </source>
</evidence>
<evidence type="ECO:0000259" key="7">
    <source>
        <dbReference type="PROSITE" id="PS50850"/>
    </source>
</evidence>
<dbReference type="PANTHER" id="PTHR23504">
    <property type="entry name" value="MAJOR FACILITATOR SUPERFAMILY DOMAIN-CONTAINING PROTEIN 10"/>
    <property type="match status" value="1"/>
</dbReference>
<dbReference type="InterPro" id="IPR036259">
    <property type="entry name" value="MFS_trans_sf"/>
</dbReference>
<dbReference type="AlphaFoldDB" id="A0A6J1FWQ6"/>
<evidence type="ECO:0000256" key="5">
    <source>
        <dbReference type="ARBA" id="ARBA00023136"/>
    </source>
</evidence>
<comment type="subcellular location">
    <subcellularLocation>
        <location evidence="1">Membrane</location>
        <topology evidence="1">Multi-pass membrane protein</topology>
    </subcellularLocation>
</comment>
<feature type="transmembrane region" description="Helical" evidence="6">
    <location>
        <begin position="45"/>
        <end position="67"/>
    </location>
</feature>
<feature type="transmembrane region" description="Helical" evidence="6">
    <location>
        <begin position="311"/>
        <end position="330"/>
    </location>
</feature>
<organism evidence="8 9">
    <name type="scientific">Cucurbita moschata</name>
    <name type="common">Winter crookneck squash</name>
    <name type="synonym">Cucurbita pepo var. moschata</name>
    <dbReference type="NCBI Taxonomy" id="3662"/>
    <lineage>
        <taxon>Eukaryota</taxon>
        <taxon>Viridiplantae</taxon>
        <taxon>Streptophyta</taxon>
        <taxon>Embryophyta</taxon>
        <taxon>Tracheophyta</taxon>
        <taxon>Spermatophyta</taxon>
        <taxon>Magnoliopsida</taxon>
        <taxon>eudicotyledons</taxon>
        <taxon>Gunneridae</taxon>
        <taxon>Pentapetalae</taxon>
        <taxon>rosids</taxon>
        <taxon>fabids</taxon>
        <taxon>Cucurbitales</taxon>
        <taxon>Cucurbitaceae</taxon>
        <taxon>Cucurbiteae</taxon>
        <taxon>Cucurbita</taxon>
    </lineage>
</organism>
<evidence type="ECO:0000313" key="9">
    <source>
        <dbReference type="RefSeq" id="XP_022943318.1"/>
    </source>
</evidence>
<dbReference type="KEGG" id="cmos:111448122"/>
<dbReference type="RefSeq" id="XP_022943318.1">
    <property type="nucleotide sequence ID" value="XM_023087550.1"/>
</dbReference>
<reference evidence="9" key="1">
    <citation type="submission" date="2025-08" db="UniProtKB">
        <authorList>
            <consortium name="RefSeq"/>
        </authorList>
    </citation>
    <scope>IDENTIFICATION</scope>
    <source>
        <tissue evidence="9">Young leaves</tissue>
    </source>
</reference>
<keyword evidence="4 6" id="KW-1133">Transmembrane helix</keyword>
<dbReference type="InterPro" id="IPR011701">
    <property type="entry name" value="MFS"/>
</dbReference>
<dbReference type="Pfam" id="PF07690">
    <property type="entry name" value="MFS_1"/>
    <property type="match status" value="1"/>
</dbReference>
<accession>A0A6J1FWQ6</accession>
<dbReference type="GO" id="GO:0016020">
    <property type="term" value="C:membrane"/>
    <property type="evidence" value="ECO:0007669"/>
    <property type="project" value="UniProtKB-SubCell"/>
</dbReference>
<evidence type="ECO:0000256" key="4">
    <source>
        <dbReference type="ARBA" id="ARBA00022989"/>
    </source>
</evidence>
<evidence type="ECO:0000256" key="2">
    <source>
        <dbReference type="ARBA" id="ARBA00022448"/>
    </source>
</evidence>
<evidence type="ECO:0000256" key="3">
    <source>
        <dbReference type="ARBA" id="ARBA00022692"/>
    </source>
</evidence>
<sequence>MEKMMSLNHLFVTTFIGSLSMFMVIPTIVDLTMEFVCPHQDHCSIAIYLSGVQQAIVGLGAVVITPVIGNLSDRYGRKAMLTIPMTFSIIPLAIMGYRRTTNFFYAFYIMKTLTDMVSEGTTVSLALAYVADKTSEDQRISAFGILSGVRSVGYVCGTFLARLLSTATVFQVAAFMSVLAVVHMRTFLKESIPDQNELTQPIFDENLSGGDDENGPELPTRTQLSIGMSSIRDVISLITSSTTFSQAARVSFFNSLAEKGMQASLAYFLKARFHFDKNQFADLMIIEGVAGAVSLFLLMPALALAIRQERLLSIGLWASIINILLNSIAWSVWVPYALRAFTIFTILVSPIVSFPCFLQSLSLLMKKCRGIHTNLWLQQIFNIASSQVGPSEQGKAQGYISGINSLANIASPLLFSPLIALFLSKDAPFDFPGFGILCIGLASVRIQNTSYCPLPMFRLQLYKARQYSSKEH</sequence>
<feature type="transmembrane region" description="Helical" evidence="6">
    <location>
        <begin position="7"/>
        <end position="25"/>
    </location>
</feature>
<dbReference type="PANTHER" id="PTHR23504:SF95">
    <property type="entry name" value="MAJOR FACILITATOR SUPERFAMILY PROTEIN"/>
    <property type="match status" value="1"/>
</dbReference>
<dbReference type="InterPro" id="IPR020846">
    <property type="entry name" value="MFS_dom"/>
</dbReference>
<dbReference type="CDD" id="cd17330">
    <property type="entry name" value="MFS_SLC46_TetA_like"/>
    <property type="match status" value="1"/>
</dbReference>
<dbReference type="PROSITE" id="PS50850">
    <property type="entry name" value="MFS"/>
    <property type="match status" value="1"/>
</dbReference>
<dbReference type="GeneID" id="111448122"/>
<keyword evidence="3 6" id="KW-0812">Transmembrane</keyword>
<dbReference type="GO" id="GO:0022857">
    <property type="term" value="F:transmembrane transporter activity"/>
    <property type="evidence" value="ECO:0007669"/>
    <property type="project" value="InterPro"/>
</dbReference>
<evidence type="ECO:0000313" key="8">
    <source>
        <dbReference type="Proteomes" id="UP000504609"/>
    </source>
</evidence>
<feature type="domain" description="Major facilitator superfamily (MFS) profile" evidence="7">
    <location>
        <begin position="1"/>
        <end position="192"/>
    </location>
</feature>
<dbReference type="Proteomes" id="UP000504609">
    <property type="component" value="Unplaced"/>
</dbReference>
<dbReference type="SUPFAM" id="SSF103473">
    <property type="entry name" value="MFS general substrate transporter"/>
    <property type="match status" value="1"/>
</dbReference>
<dbReference type="Gene3D" id="1.20.1250.20">
    <property type="entry name" value="MFS general substrate transporter like domains"/>
    <property type="match status" value="1"/>
</dbReference>
<name>A0A6J1FWQ6_CUCMO</name>
<feature type="transmembrane region" description="Helical" evidence="6">
    <location>
        <begin position="283"/>
        <end position="304"/>
    </location>
</feature>
<keyword evidence="8" id="KW-1185">Reference proteome</keyword>
<proteinExistence type="predicted"/>
<keyword evidence="2" id="KW-0813">Transport</keyword>
<keyword evidence="5 6" id="KW-0472">Membrane</keyword>
<gene>
    <name evidence="9" type="primary">LOC111448122</name>
</gene>
<feature type="transmembrane region" description="Helical" evidence="6">
    <location>
        <begin position="152"/>
        <end position="182"/>
    </location>
</feature>
<protein>
    <submittedName>
        <fullName evidence="9">Uncharacterized protein LOC111448122 isoform X1</fullName>
    </submittedName>
</protein>